<dbReference type="Gene3D" id="1.10.101.10">
    <property type="entry name" value="PGBD-like superfamily/PGBD"/>
    <property type="match status" value="1"/>
</dbReference>
<dbReference type="InterPro" id="IPR002901">
    <property type="entry name" value="MGlyc_endo_b_GlcNAc-like_dom"/>
</dbReference>
<name>A0A367YXC3_9ACTN</name>
<dbReference type="EMBL" id="QOUI01000002">
    <property type="protein sequence ID" value="RCK70546.1"/>
    <property type="molecule type" value="Genomic_DNA"/>
</dbReference>
<dbReference type="InterPro" id="IPR036366">
    <property type="entry name" value="PGBDSf"/>
</dbReference>
<evidence type="ECO:0000259" key="3">
    <source>
        <dbReference type="SMART" id="SM00047"/>
    </source>
</evidence>
<feature type="chain" id="PRO_5038939625" description="Mannosyl-glycoprotein endo-beta-N-acetylglucosamidase-like domain-containing protein" evidence="2">
    <location>
        <begin position="23"/>
        <end position="268"/>
    </location>
</feature>
<proteinExistence type="predicted"/>
<evidence type="ECO:0000256" key="1">
    <source>
        <dbReference type="ARBA" id="ARBA00022801"/>
    </source>
</evidence>
<dbReference type="GO" id="GO:0004040">
    <property type="term" value="F:amidase activity"/>
    <property type="evidence" value="ECO:0007669"/>
    <property type="project" value="InterPro"/>
</dbReference>
<feature type="signal peptide" evidence="2">
    <location>
        <begin position="1"/>
        <end position="22"/>
    </location>
</feature>
<dbReference type="InterPro" id="IPR051056">
    <property type="entry name" value="Glycosyl_Hydrolase_73"/>
</dbReference>
<reference evidence="4 5" key="1">
    <citation type="submission" date="2018-07" db="EMBL/GenBank/DDBJ databases">
        <title>Desertimonas flava gen. nov. sp. nov.</title>
        <authorList>
            <person name="Liu S."/>
        </authorList>
    </citation>
    <scope>NUCLEOTIDE SEQUENCE [LARGE SCALE GENOMIC DNA]</scope>
    <source>
        <strain evidence="4 5">16Sb5-5</strain>
    </source>
</reference>
<dbReference type="PANTHER" id="PTHR33308">
    <property type="entry name" value="PEPTIDOGLYCAN HYDROLASE FLGJ"/>
    <property type="match status" value="1"/>
</dbReference>
<dbReference type="SMART" id="SM00047">
    <property type="entry name" value="LYZ2"/>
    <property type="match status" value="1"/>
</dbReference>
<protein>
    <recommendedName>
        <fullName evidence="3">Mannosyl-glycoprotein endo-beta-N-acetylglucosamidase-like domain-containing protein</fullName>
    </recommendedName>
</protein>
<dbReference type="AlphaFoldDB" id="A0A367YXC3"/>
<sequence>MPTRVPPAVRAVRLLLAASASAAVATGLLLAPAPEASAIPPADFLAAYADDAQAGEREHGVPTSVALAQAALESGWGESSLTRDGNAFFGIKCGADNGPYATGCVTKETTECDASGCHPVTAQFRAYASHADSFRDHGDFLRSRARYAPAFAHTDDPDQFVREIHAAGYATDPDYSDKIIGLMQRHDLYRYDLGGGEGTPARPTISEGDRGAAVSEAQTLLNAKGGYGLVVDGIFGPATTAAVRDLQTRHGLQVDGIIGPNTWSVLAG</sequence>
<feature type="domain" description="Mannosyl-glycoprotein endo-beta-N-acetylglucosamidase-like" evidence="3">
    <location>
        <begin position="30"/>
        <end position="192"/>
    </location>
</feature>
<dbReference type="Gene3D" id="1.10.530.10">
    <property type="match status" value="1"/>
</dbReference>
<evidence type="ECO:0000313" key="5">
    <source>
        <dbReference type="Proteomes" id="UP000252770"/>
    </source>
</evidence>
<dbReference type="Pfam" id="PF01832">
    <property type="entry name" value="Glucosaminidase"/>
    <property type="match status" value="1"/>
</dbReference>
<organism evidence="4 5">
    <name type="scientific">Desertihabitans brevis</name>
    <dbReference type="NCBI Taxonomy" id="2268447"/>
    <lineage>
        <taxon>Bacteria</taxon>
        <taxon>Bacillati</taxon>
        <taxon>Actinomycetota</taxon>
        <taxon>Actinomycetes</taxon>
        <taxon>Propionibacteriales</taxon>
        <taxon>Propionibacteriaceae</taxon>
        <taxon>Desertihabitans</taxon>
    </lineage>
</organism>
<evidence type="ECO:0000256" key="2">
    <source>
        <dbReference type="SAM" id="SignalP"/>
    </source>
</evidence>
<dbReference type="PRINTS" id="PR01002">
    <property type="entry name" value="FLGFLGJ"/>
</dbReference>
<dbReference type="Pfam" id="PF01471">
    <property type="entry name" value="PG_binding_1"/>
    <property type="match status" value="1"/>
</dbReference>
<evidence type="ECO:0000313" key="4">
    <source>
        <dbReference type="EMBL" id="RCK70546.1"/>
    </source>
</evidence>
<keyword evidence="2" id="KW-0732">Signal</keyword>
<gene>
    <name evidence="4" type="ORF">DT076_03680</name>
</gene>
<dbReference type="Proteomes" id="UP000252770">
    <property type="component" value="Unassembled WGS sequence"/>
</dbReference>
<keyword evidence="1" id="KW-0378">Hydrolase</keyword>
<dbReference type="InterPro" id="IPR002477">
    <property type="entry name" value="Peptidoglycan-bd-like"/>
</dbReference>
<dbReference type="RefSeq" id="WP_114125318.1">
    <property type="nucleotide sequence ID" value="NZ_QOUI01000002.1"/>
</dbReference>
<dbReference type="PANTHER" id="PTHR33308:SF9">
    <property type="entry name" value="PEPTIDOGLYCAN HYDROLASE FLGJ"/>
    <property type="match status" value="1"/>
</dbReference>
<comment type="caution">
    <text evidence="4">The sequence shown here is derived from an EMBL/GenBank/DDBJ whole genome shotgun (WGS) entry which is preliminary data.</text>
</comment>
<keyword evidence="5" id="KW-1185">Reference proteome</keyword>
<accession>A0A367YXC3</accession>
<dbReference type="InterPro" id="IPR036365">
    <property type="entry name" value="PGBD-like_sf"/>
</dbReference>
<dbReference type="SUPFAM" id="SSF47090">
    <property type="entry name" value="PGBD-like"/>
    <property type="match status" value="1"/>
</dbReference>